<accession>A0A4U8V0D3</accession>
<sequence length="1343" mass="149683">MPIVRMERLGPMETTDHGNTGHLDYASTAFGPSDILRNPPREPLTGLPLFSLPTFNPYASATNGSWTTYLPLPTGYPSTFGPTLSTGFSQHPSMAQHCSSCPYGSALGQPYHHQYSNFYPGMTNTFSTIPSSCSSFQLANNSNYGYSNPNDLSGTPTLNGQSANVDRNIDRFYRESESCWNNYQNMLDSWRNNSLVSMPLPPNNPSSLDASMLEPSLKHTQECAFRPVNRRENGFLACRDSTIPTAVSSMQPFTVPNYGYSNPNGPSGTSTINGQSSGLDHISTFYQQWEHVWNDYRNAFHMSRNNNAPTFLSSNNPRSHNASMPGSTLPYTGSAFLRGDQSSVGRRDKPHQLEEAKNCRAFEQDTSSTNTTSGTLIQPATNPNYGNSNSNDISRSSTLNGESSEFDGIIDEFHQQLESSWNTCQNVLDKLRNSSIAPMSLPPNNASILNTLMPDPRLPQSQESSFRPTKRPENGSLTSRRDAGRRLYRSVQKAAQITRGGLPSDSKDESSPVRDEDWDALMEDFKRTYRIPNPPTSEPRNWNLNFFENFKQKRARLKQKVEEAVVKLDQEAVKNENGQDVAGPSRSSARSHRDTAHELPDIQEYRNDSDGEYGYQHWSAFIDRLRAASTCGSILFADSDSPDIVDISPRYYFWLILVSSCTYRAQPAAANGTNQDSEASVQQPASDNADSSSTAPASPSPVPSLVRLSNECLSQSRSAAISALHSQDTLSLEASPAPTAQEVGTSTCVNAGILTASPPEISWTEAETIVDDYCRDLRWQRERQELRELLEHMRNALARLERVPVYQQLAYDSLKQALRSHNHSRPLQMTLARQRRRHPFQRALVHQRMARLMQRASIAAPWSGRSTHPSNRNSTVDDLIPRDDSNESPPEVSPEELAKLFSSPEILANYDRPLDQASFERLMGELQEKARRADPDPFKQTLFWYGYLINLPNSFKEQIQRLPPPEPVAPERNYRVQRSAPTTIMPSRDRQPTSRNSASHSSSPRDDSNDSPPQVPPKQLAEMFSSPEILANYDRPLDQASFERLMAELQEKARRADPDPFKQTLFWYGYLINLPNSFKEQIRKLPPTGPAFPETTEQRTSTTTTPSHRTLPLPRTVGNRSFNSHPLEQVSCQKSPAEEFSPNILPTSPTVSTPCPPPTHRDPAEESSENRGGALLDKNSLLSVAEQLSRPRPDSIFDGPEYDIPQGPFLAPYQFVGPNMDCGWAYPPQPRPTSLREMAKMLDESNFQPPCCQEQEDKNESEDGQEGSLGASIRQHAAPNGGDALPNAQTPSPEAADFEVIRNMNEAIAFSPNTITLAPTLEADEEEEIRSVSEDSHGEDEIS</sequence>
<comment type="caution">
    <text evidence="2">The sequence shown here is derived from an EMBL/GenBank/DDBJ whole genome shotgun (WGS) entry which is preliminary data.</text>
</comment>
<name>A0A4U8V0D3_STECR</name>
<feature type="region of interest" description="Disordered" evidence="1">
    <location>
        <begin position="574"/>
        <end position="608"/>
    </location>
</feature>
<feature type="region of interest" description="Disordered" evidence="1">
    <location>
        <begin position="860"/>
        <end position="895"/>
    </location>
</feature>
<feature type="region of interest" description="Disordered" evidence="1">
    <location>
        <begin position="960"/>
        <end position="1019"/>
    </location>
</feature>
<feature type="compositionally biased region" description="Polar residues" evidence="1">
    <location>
        <begin position="864"/>
        <end position="876"/>
    </location>
</feature>
<feature type="compositionally biased region" description="Basic and acidic residues" evidence="1">
    <location>
        <begin position="1329"/>
        <end position="1343"/>
    </location>
</feature>
<feature type="compositionally biased region" description="Low complexity" evidence="1">
    <location>
        <begin position="684"/>
        <end position="697"/>
    </location>
</feature>
<evidence type="ECO:0000313" key="3">
    <source>
        <dbReference type="Proteomes" id="UP000298663"/>
    </source>
</evidence>
<feature type="region of interest" description="Disordered" evidence="1">
    <location>
        <begin position="340"/>
        <end position="401"/>
    </location>
</feature>
<reference evidence="2 3" key="1">
    <citation type="journal article" date="2015" name="Genome Biol.">
        <title>Comparative genomics of Steinernema reveals deeply conserved gene regulatory networks.</title>
        <authorList>
            <person name="Dillman A.R."/>
            <person name="Macchietto M."/>
            <person name="Porter C.F."/>
            <person name="Rogers A."/>
            <person name="Williams B."/>
            <person name="Antoshechkin I."/>
            <person name="Lee M.M."/>
            <person name="Goodwin Z."/>
            <person name="Lu X."/>
            <person name="Lewis E.E."/>
            <person name="Goodrich-Blair H."/>
            <person name="Stock S.P."/>
            <person name="Adams B.J."/>
            <person name="Sternberg P.W."/>
            <person name="Mortazavi A."/>
        </authorList>
    </citation>
    <scope>NUCLEOTIDE SEQUENCE [LARGE SCALE GENOMIC DNA]</scope>
    <source>
        <strain evidence="2 3">ALL</strain>
    </source>
</reference>
<dbReference type="EMBL" id="AZBU02000001">
    <property type="protein sequence ID" value="TMS39310.1"/>
    <property type="molecule type" value="Genomic_DNA"/>
</dbReference>
<feature type="compositionally biased region" description="Basic and acidic residues" evidence="1">
    <location>
        <begin position="505"/>
        <end position="515"/>
    </location>
</feature>
<dbReference type="Proteomes" id="UP000298663">
    <property type="component" value="Unassembled WGS sequence"/>
</dbReference>
<feature type="region of interest" description="Disordered" evidence="1">
    <location>
        <begin position="1134"/>
        <end position="1175"/>
    </location>
</feature>
<evidence type="ECO:0000256" key="1">
    <source>
        <dbReference type="SAM" id="MobiDB-lite"/>
    </source>
</evidence>
<feature type="compositionally biased region" description="Low complexity" evidence="1">
    <location>
        <begin position="1093"/>
        <end position="1116"/>
    </location>
</feature>
<keyword evidence="3" id="KW-1185">Reference proteome</keyword>
<evidence type="ECO:0000313" key="2">
    <source>
        <dbReference type="EMBL" id="TMS39310.1"/>
    </source>
</evidence>
<feature type="region of interest" description="Disordered" evidence="1">
    <location>
        <begin position="1089"/>
        <end position="1120"/>
    </location>
</feature>
<feature type="region of interest" description="Disordered" evidence="1">
    <location>
        <begin position="446"/>
        <end position="516"/>
    </location>
</feature>
<feature type="region of interest" description="Disordered" evidence="1">
    <location>
        <begin position="669"/>
        <end position="703"/>
    </location>
</feature>
<feature type="compositionally biased region" description="Basic and acidic residues" evidence="1">
    <location>
        <begin position="591"/>
        <end position="608"/>
    </location>
</feature>
<feature type="compositionally biased region" description="Polar residues" evidence="1">
    <location>
        <begin position="671"/>
        <end position="683"/>
    </location>
</feature>
<proteinExistence type="predicted"/>
<feature type="compositionally biased region" description="Polar residues" evidence="1">
    <location>
        <begin position="364"/>
        <end position="401"/>
    </location>
</feature>
<gene>
    <name evidence="2" type="ORF">L596_005858</name>
</gene>
<reference evidence="2 3" key="2">
    <citation type="journal article" date="2019" name="G3 (Bethesda)">
        <title>Hybrid Assembly of the Genome of the Entomopathogenic Nematode Steinernema carpocapsae Identifies the X-Chromosome.</title>
        <authorList>
            <person name="Serra L."/>
            <person name="Macchietto M."/>
            <person name="Macias-Munoz A."/>
            <person name="McGill C.J."/>
            <person name="Rodriguez I.M."/>
            <person name="Rodriguez B."/>
            <person name="Murad R."/>
            <person name="Mortazavi A."/>
        </authorList>
    </citation>
    <scope>NUCLEOTIDE SEQUENCE [LARGE SCALE GENOMIC DNA]</scope>
    <source>
        <strain evidence="2 3">ALL</strain>
    </source>
</reference>
<organism evidence="2 3">
    <name type="scientific">Steinernema carpocapsae</name>
    <name type="common">Entomopathogenic nematode</name>
    <dbReference type="NCBI Taxonomy" id="34508"/>
    <lineage>
        <taxon>Eukaryota</taxon>
        <taxon>Metazoa</taxon>
        <taxon>Ecdysozoa</taxon>
        <taxon>Nematoda</taxon>
        <taxon>Chromadorea</taxon>
        <taxon>Rhabditida</taxon>
        <taxon>Tylenchina</taxon>
        <taxon>Panagrolaimomorpha</taxon>
        <taxon>Strongyloidoidea</taxon>
        <taxon>Steinernematidae</taxon>
        <taxon>Steinernema</taxon>
    </lineage>
</organism>
<feature type="compositionally biased region" description="Basic and acidic residues" evidence="1">
    <location>
        <begin position="345"/>
        <end position="363"/>
    </location>
</feature>
<protein>
    <submittedName>
        <fullName evidence="2">Uncharacterized protein</fullName>
    </submittedName>
</protein>
<feature type="region of interest" description="Disordered" evidence="1">
    <location>
        <begin position="1247"/>
        <end position="1343"/>
    </location>
</feature>
<feature type="compositionally biased region" description="Basic and acidic residues" evidence="1">
    <location>
        <begin position="1"/>
        <end position="16"/>
    </location>
</feature>
<feature type="region of interest" description="Disordered" evidence="1">
    <location>
        <begin position="1"/>
        <end position="20"/>
    </location>
</feature>